<gene>
    <name evidence="3" type="ORF">FIBSPDRAFT_933416</name>
</gene>
<dbReference type="OrthoDB" id="2688021at2759"/>
<feature type="region of interest" description="Disordered" evidence="1">
    <location>
        <begin position="302"/>
        <end position="326"/>
    </location>
</feature>
<keyword evidence="2" id="KW-0812">Transmembrane</keyword>
<keyword evidence="2" id="KW-1133">Transmembrane helix</keyword>
<keyword evidence="4" id="KW-1185">Reference proteome</keyword>
<dbReference type="STRING" id="436010.A0A166H3T4"/>
<organism evidence="3 4">
    <name type="scientific">Athelia psychrophila</name>
    <dbReference type="NCBI Taxonomy" id="1759441"/>
    <lineage>
        <taxon>Eukaryota</taxon>
        <taxon>Fungi</taxon>
        <taxon>Dikarya</taxon>
        <taxon>Basidiomycota</taxon>
        <taxon>Agaricomycotina</taxon>
        <taxon>Agaricomycetes</taxon>
        <taxon>Agaricomycetidae</taxon>
        <taxon>Atheliales</taxon>
        <taxon>Atheliaceae</taxon>
        <taxon>Athelia</taxon>
    </lineage>
</organism>
<evidence type="ECO:0000256" key="1">
    <source>
        <dbReference type="SAM" id="MobiDB-lite"/>
    </source>
</evidence>
<protein>
    <submittedName>
        <fullName evidence="3">Uncharacterized protein</fullName>
    </submittedName>
</protein>
<reference evidence="3 4" key="1">
    <citation type="journal article" date="2016" name="Mol. Biol. Evol.">
        <title>Comparative Genomics of Early-Diverging Mushroom-Forming Fungi Provides Insights into the Origins of Lignocellulose Decay Capabilities.</title>
        <authorList>
            <person name="Nagy L.G."/>
            <person name="Riley R."/>
            <person name="Tritt A."/>
            <person name="Adam C."/>
            <person name="Daum C."/>
            <person name="Floudas D."/>
            <person name="Sun H."/>
            <person name="Yadav J.S."/>
            <person name="Pangilinan J."/>
            <person name="Larsson K.H."/>
            <person name="Matsuura K."/>
            <person name="Barry K."/>
            <person name="Labutti K."/>
            <person name="Kuo R."/>
            <person name="Ohm R.A."/>
            <person name="Bhattacharya S.S."/>
            <person name="Shirouzu T."/>
            <person name="Yoshinaga Y."/>
            <person name="Martin F.M."/>
            <person name="Grigoriev I.V."/>
            <person name="Hibbett D.S."/>
        </authorList>
    </citation>
    <scope>NUCLEOTIDE SEQUENCE [LARGE SCALE GENOMIC DNA]</scope>
    <source>
        <strain evidence="3 4">CBS 109695</strain>
    </source>
</reference>
<dbReference type="Proteomes" id="UP000076532">
    <property type="component" value="Unassembled WGS sequence"/>
</dbReference>
<evidence type="ECO:0000256" key="2">
    <source>
        <dbReference type="SAM" id="Phobius"/>
    </source>
</evidence>
<evidence type="ECO:0000313" key="4">
    <source>
        <dbReference type="Proteomes" id="UP000076532"/>
    </source>
</evidence>
<feature type="transmembrane region" description="Helical" evidence="2">
    <location>
        <begin position="94"/>
        <end position="117"/>
    </location>
</feature>
<dbReference type="EMBL" id="KV417572">
    <property type="protein sequence ID" value="KZP18450.1"/>
    <property type="molecule type" value="Genomic_DNA"/>
</dbReference>
<sequence>MPFQKPSLSTRGSEACLVDFMPMHTTENPAPTPPTCNIGWSIDDHSIERQDLGLCINIGIDICTEAIDSCDVSLRSTLATEGRSTFTTNLLHSFIVLGAVFLLQAIIAITITGAPIGPTGSRHGAHRSSILLWCCYSQPPHSHHLHLDRYIISVRTRHAQPRTAIAVDLTSEGAKDRVVHVDVRACVCHWGAVVVQLTNTALYKNLSWSFFPNGATFTHTFNIGTSTTNILLTSIVVIVAQSPLTMGLHGCEIITNIVHDEKTQKRTWGASGALMSSSIHATIKDLIGRLVLRSIAVGSSWRSDSFSPRRMGTSRPSPTPLTTGPRDTGGYFGCNKPAPTPPYSGVYHAGTCGEKLPPVKIGFPYAGEGSLI</sequence>
<evidence type="ECO:0000313" key="3">
    <source>
        <dbReference type="EMBL" id="KZP18450.1"/>
    </source>
</evidence>
<accession>A0A166H3T4</accession>
<proteinExistence type="predicted"/>
<keyword evidence="2" id="KW-0472">Membrane</keyword>
<dbReference type="AlphaFoldDB" id="A0A166H3T4"/>
<name>A0A166H3T4_9AGAM</name>